<gene>
    <name evidence="1" type="ORF">MLD38_031704</name>
</gene>
<organism evidence="1 2">
    <name type="scientific">Melastoma candidum</name>
    <dbReference type="NCBI Taxonomy" id="119954"/>
    <lineage>
        <taxon>Eukaryota</taxon>
        <taxon>Viridiplantae</taxon>
        <taxon>Streptophyta</taxon>
        <taxon>Embryophyta</taxon>
        <taxon>Tracheophyta</taxon>
        <taxon>Spermatophyta</taxon>
        <taxon>Magnoliopsida</taxon>
        <taxon>eudicotyledons</taxon>
        <taxon>Gunneridae</taxon>
        <taxon>Pentapetalae</taxon>
        <taxon>rosids</taxon>
        <taxon>malvids</taxon>
        <taxon>Myrtales</taxon>
        <taxon>Melastomataceae</taxon>
        <taxon>Melastomatoideae</taxon>
        <taxon>Melastomateae</taxon>
        <taxon>Melastoma</taxon>
    </lineage>
</organism>
<keyword evidence="2" id="KW-1185">Reference proteome</keyword>
<sequence length="172" mass="19432">MQPLQRAQAYFLLAKAASTLFAVRLRCEGVDLEKHPINSELERLRLYQTEHEKLWDLSKAPRRPSTALNQQAAAHFIEHSLPDLTAEQRQSLREISKGEWPRVNYTERASQKRRKCQPSGSPSIQAAARAFLEKAAKELVGENKSGFEGPLLDVSDDDEGGGTWRRWGRGGH</sequence>
<evidence type="ECO:0000313" key="1">
    <source>
        <dbReference type="EMBL" id="KAI4326382.1"/>
    </source>
</evidence>
<dbReference type="EMBL" id="CM042888">
    <property type="protein sequence ID" value="KAI4326382.1"/>
    <property type="molecule type" value="Genomic_DNA"/>
</dbReference>
<proteinExistence type="predicted"/>
<name>A0ACB9MPV9_9MYRT</name>
<comment type="caution">
    <text evidence="1">The sequence shown here is derived from an EMBL/GenBank/DDBJ whole genome shotgun (WGS) entry which is preliminary data.</text>
</comment>
<evidence type="ECO:0000313" key="2">
    <source>
        <dbReference type="Proteomes" id="UP001057402"/>
    </source>
</evidence>
<accession>A0ACB9MPV9</accession>
<reference evidence="2" key="1">
    <citation type="journal article" date="2023" name="Front. Plant Sci.">
        <title>Chromosomal-level genome assembly of Melastoma candidum provides insights into trichome evolution.</title>
        <authorList>
            <person name="Zhong Y."/>
            <person name="Wu W."/>
            <person name="Sun C."/>
            <person name="Zou P."/>
            <person name="Liu Y."/>
            <person name="Dai S."/>
            <person name="Zhou R."/>
        </authorList>
    </citation>
    <scope>NUCLEOTIDE SEQUENCE [LARGE SCALE GENOMIC DNA]</scope>
</reference>
<dbReference type="Proteomes" id="UP001057402">
    <property type="component" value="Chromosome 9"/>
</dbReference>
<protein>
    <submittedName>
        <fullName evidence="1">Uncharacterized protein</fullName>
    </submittedName>
</protein>